<feature type="binding site" evidence="19">
    <location>
        <position position="839"/>
    </location>
    <ligand>
        <name>GMP</name>
        <dbReference type="ChEBI" id="CHEBI:58115"/>
    </ligand>
</feature>
<dbReference type="SUPFAM" id="SSF55608">
    <property type="entry name" value="Homing endonucleases"/>
    <property type="match status" value="1"/>
</dbReference>
<dbReference type="Pfam" id="PF01139">
    <property type="entry name" value="RtcB"/>
    <property type="match status" value="1"/>
</dbReference>
<comment type="cofactor">
    <cofactor evidence="20 21">
        <name>Mn(2+)</name>
        <dbReference type="ChEBI" id="CHEBI:29035"/>
    </cofactor>
    <text evidence="20 21">Binds 2 manganese ions per subunit.</text>
</comment>
<dbReference type="PANTHER" id="PTHR11118:SF1">
    <property type="entry name" value="RNA-SPLICING LIGASE RTCB HOMOLOG"/>
    <property type="match status" value="1"/>
</dbReference>
<dbReference type="InterPro" id="IPR003587">
    <property type="entry name" value="Hint_dom_N"/>
</dbReference>
<evidence type="ECO:0000256" key="7">
    <source>
        <dbReference type="ARBA" id="ARBA00022759"/>
    </source>
</evidence>
<dbReference type="PROSITE" id="PS50818">
    <property type="entry name" value="INTEIN_C_TER"/>
    <property type="match status" value="1"/>
</dbReference>
<feature type="binding site" evidence="19">
    <location>
        <begin position="654"/>
        <end position="658"/>
    </location>
    <ligand>
        <name>GMP</name>
        <dbReference type="ChEBI" id="CHEBI:58115"/>
    </ligand>
</feature>
<evidence type="ECO:0000256" key="17">
    <source>
        <dbReference type="ARBA" id="ARBA00049514"/>
    </source>
</evidence>
<dbReference type="PANTHER" id="PTHR11118">
    <property type="entry name" value="RNA-SPLICING LIGASE RTCB HOMOLOG"/>
    <property type="match status" value="1"/>
</dbReference>
<comment type="function">
    <text evidence="15">Essential for tRNA splicing and maturation. Acts by directly joining spliced tRNA halves to mature-sized tRNAs. Joins RNA with 2',3'-cyclic-phosphate or 3'-phosphate ends to RNA with 5'-hydroxy ends.</text>
</comment>
<keyword evidence="10" id="KW-0404">Intron homing</keyword>
<dbReference type="SUPFAM" id="SSF103365">
    <property type="entry name" value="Hypothetical protein PH1602"/>
    <property type="match status" value="2"/>
</dbReference>
<keyword evidence="5 20" id="KW-0479">Metal-binding</keyword>
<keyword evidence="13 20" id="KW-0464">Manganese</keyword>
<evidence type="ECO:0000256" key="21">
    <source>
        <dbReference type="RuleBase" id="RU371113"/>
    </source>
</evidence>
<dbReference type="InterPro" id="IPR003586">
    <property type="entry name" value="Hint_dom_C"/>
</dbReference>
<dbReference type="InterPro" id="IPR036844">
    <property type="entry name" value="Hint_dom_sf"/>
</dbReference>
<evidence type="ECO:0000256" key="20">
    <source>
        <dbReference type="PIRSR" id="PIRSR601233-3"/>
    </source>
</evidence>
<dbReference type="InterPro" id="IPR001233">
    <property type="entry name" value="RtcB"/>
</dbReference>
<dbReference type="SMART" id="SM00306">
    <property type="entry name" value="HintN"/>
    <property type="match status" value="1"/>
</dbReference>
<evidence type="ECO:0000256" key="15">
    <source>
        <dbReference type="ARBA" id="ARBA00045316"/>
    </source>
</evidence>
<dbReference type="GO" id="GO:0016787">
    <property type="term" value="F:hydrolase activity"/>
    <property type="evidence" value="ECO:0007669"/>
    <property type="project" value="UniProtKB-KW"/>
</dbReference>
<dbReference type="GO" id="GO:0170057">
    <property type="term" value="F:RNA ligase (GTP) activity"/>
    <property type="evidence" value="ECO:0007669"/>
    <property type="project" value="UniProtKB-EC"/>
</dbReference>
<evidence type="ECO:0000256" key="11">
    <source>
        <dbReference type="ARBA" id="ARBA00023000"/>
    </source>
</evidence>
<evidence type="ECO:0000256" key="19">
    <source>
        <dbReference type="PIRSR" id="PIRSR601233-2"/>
    </source>
</evidence>
<feature type="binding site" evidence="19">
    <location>
        <begin position="858"/>
        <end position="861"/>
    </location>
    <ligand>
        <name>GMP</name>
        <dbReference type="ChEBI" id="CHEBI:58115"/>
    </ligand>
</feature>
<comment type="catalytic activity">
    <reaction evidence="17">
        <text>a 3'-end 2',3'-cyclophospho-ribonucleotide-RNA + a 5'-end dephospho-ribonucleoside-RNA + GTP + H2O = a ribonucleotidyl-ribonucleotide-RNA + GMP + diphosphate + H(+)</text>
        <dbReference type="Rhea" id="RHEA:68080"/>
        <dbReference type="Rhea" id="RHEA-COMP:10464"/>
        <dbReference type="Rhea" id="RHEA-COMP:13936"/>
        <dbReference type="Rhea" id="RHEA-COMP:17355"/>
        <dbReference type="ChEBI" id="CHEBI:15377"/>
        <dbReference type="ChEBI" id="CHEBI:15378"/>
        <dbReference type="ChEBI" id="CHEBI:33019"/>
        <dbReference type="ChEBI" id="CHEBI:37565"/>
        <dbReference type="ChEBI" id="CHEBI:58115"/>
        <dbReference type="ChEBI" id="CHEBI:83064"/>
        <dbReference type="ChEBI" id="CHEBI:138284"/>
        <dbReference type="ChEBI" id="CHEBI:173118"/>
        <dbReference type="EC" id="6.5.1.8"/>
    </reaction>
</comment>
<feature type="binding site" evidence="19">
    <location>
        <begin position="832"/>
        <end position="835"/>
    </location>
    <ligand>
        <name>GMP</name>
        <dbReference type="ChEBI" id="CHEBI:58115"/>
    </ligand>
</feature>
<dbReference type="CDD" id="cd00081">
    <property type="entry name" value="Hint"/>
    <property type="match status" value="1"/>
</dbReference>
<dbReference type="InterPro" id="IPR030934">
    <property type="entry name" value="Intein_C"/>
</dbReference>
<protein>
    <recommendedName>
        <fullName evidence="14 21">tRNA-splicing ligase RtcB</fullName>
        <ecNumber evidence="21">6.5.1.-</ecNumber>
    </recommendedName>
</protein>
<keyword evidence="3 21" id="KW-0436">Ligase</keyword>
<evidence type="ECO:0000256" key="9">
    <source>
        <dbReference type="ARBA" id="ARBA00022813"/>
    </source>
</evidence>
<evidence type="ECO:0000313" key="23">
    <source>
        <dbReference type="EMBL" id="HIH10401.1"/>
    </source>
</evidence>
<feature type="binding site" evidence="20">
    <location>
        <position position="783"/>
    </location>
    <ligand>
        <name>Mn(2+)</name>
        <dbReference type="ChEBI" id="CHEBI:29035"/>
        <label>2</label>
    </ligand>
</feature>
<dbReference type="Gene3D" id="3.90.1860.10">
    <property type="entry name" value="tRNA-splicing ligase RtcB"/>
    <property type="match status" value="1"/>
</dbReference>
<dbReference type="GO" id="GO:0006314">
    <property type="term" value="P:intron homing"/>
    <property type="evidence" value="ECO:0007669"/>
    <property type="project" value="UniProtKB-KW"/>
</dbReference>
<sequence>MGLRKQAQQGCVYFSPNGAPVGAVAAFDAAEGIISPGIVGFDINCLVANTKILTSAGYYKKIEDFEKRPLEDELMFLDIVTNKKKSEVPLLFMKKKPDEKVIKITTECGNEIILTSDHPLYTGKNMIPAGELAVGSCLATYPFEGVEYEDPKGRKILDEGDIDRIVGNRKKLINELRKHSLLPLRDDSKQLAILAKLTGFLTGDGNIEKFYSKKRKQEVWSTKVSGKEDDLRDIAQDIKKLGYESNYYLSRQCNSTIISPKGKIREIRGKSTAFYINSQSLSVLLHALGVPIGNKSKTATVVPKWIKESPKWIKRLYLAGLFGAELTKPAQRKGEKYRFIEPNFSQNKVNSLKSSNLNFMIDIIKLLGEFGVEVNNIHLQEGIVNVSGEETHKFAIRISSGEDNLIRLWSRIGYEYCSERKRKSMLAVAYLKKKRRHIENFNHFVESACKLLNDNKISKADIIEQAHSQGFGKARVLSQLRVKKENSRIGKDFPTFTEFMASKSIGNSEFVLDIIEKIETVNNYTDYVYDFSMNDESHNFIANCIVSHNCGMRLISTNLSYKEVRPKIREIVNNLFEKVPAGVGVKGTLKLERKQALEVMQGGAKWCMENGYAWKEDINHIEEKGCIEGADPGNVSERAIGRSMNQLGTLGSGNHYLEVQVIHASDIYDRETAAKFGVQSDEQVMVMVHCGSRGTGHQVATDYLKEFGPVMEKYNLEVKDRELACAPFNSEEGQRYYSAMACAANNAFANRQVITHNIRKVFEKVFAKSAEEMEMNLIYDVAHNIAKLEKHKVGGKMKKVVVHRKGSTRGFGPDHEELAPLFRKTGQPIIVGGSMETGSYVCVGTKKAMLETFGSTMHGSGRTMSRTKAKGLVKGEQLQAEMEAKGIYVKSASYAGLAEEAGMAYKDISEVIATMDEIGISKKVFSLKPVGNVKG</sequence>
<dbReference type="Gene3D" id="2.170.16.10">
    <property type="entry name" value="Hedgehog/Intein (Hint) domain"/>
    <property type="match status" value="1"/>
</dbReference>
<dbReference type="FunFam" id="3.90.1860.10:FF:000001">
    <property type="entry name" value="tRNA-splicing ligase RtcB homolog"/>
    <property type="match status" value="1"/>
</dbReference>
<accession>A0A7J4IXZ0</accession>
<feature type="binding site" evidence="20">
    <location>
        <position position="655"/>
    </location>
    <ligand>
        <name>Mn(2+)</name>
        <dbReference type="ChEBI" id="CHEBI:29035"/>
        <label>1</label>
    </ligand>
</feature>
<keyword evidence="12 19" id="KW-0342">GTP-binding</keyword>
<dbReference type="GO" id="GO:0005525">
    <property type="term" value="F:GTP binding"/>
    <property type="evidence" value="ECO:0007669"/>
    <property type="project" value="UniProtKB-KW"/>
</dbReference>
<keyword evidence="4" id="KW-0540">Nuclease</keyword>
<feature type="active site" description="GMP-histidine intermediate" evidence="18">
    <location>
        <position position="858"/>
    </location>
</feature>
<evidence type="ECO:0000256" key="3">
    <source>
        <dbReference type="ARBA" id="ARBA00022598"/>
    </source>
</evidence>
<evidence type="ECO:0000256" key="2">
    <source>
        <dbReference type="ARBA" id="ARBA00011245"/>
    </source>
</evidence>
<comment type="subunit">
    <text evidence="2 21">Monomer.</text>
</comment>
<feature type="binding site" evidence="20">
    <location>
        <position position="689"/>
    </location>
    <ligand>
        <name>Mn(2+)</name>
        <dbReference type="ChEBI" id="CHEBI:29035"/>
        <label>2</label>
    </ligand>
</feature>
<dbReference type="PROSITE" id="PS50819">
    <property type="entry name" value="INTEIN_ENDONUCLEASE"/>
    <property type="match status" value="1"/>
</dbReference>
<dbReference type="Gene3D" id="3.10.28.10">
    <property type="entry name" value="Homing endonucleases"/>
    <property type="match status" value="1"/>
</dbReference>
<organism evidence="23 24">
    <name type="scientific">Candidatus Iainarchaeum sp</name>
    <dbReference type="NCBI Taxonomy" id="3101447"/>
    <lineage>
        <taxon>Archaea</taxon>
        <taxon>Candidatus Iainarchaeota</taxon>
        <taxon>Candidatus Iainarchaeia</taxon>
        <taxon>Candidatus Iainarchaeales</taxon>
        <taxon>Candidatus Iainarchaeaceae</taxon>
        <taxon>Candidatus Iainarchaeum</taxon>
    </lineage>
</organism>
<evidence type="ECO:0000256" key="4">
    <source>
        <dbReference type="ARBA" id="ARBA00022722"/>
    </source>
</evidence>
<dbReference type="PROSITE" id="PS50817">
    <property type="entry name" value="INTEIN_N_TER"/>
    <property type="match status" value="1"/>
</dbReference>
<keyword evidence="7" id="KW-0255">Endonuclease</keyword>
<evidence type="ECO:0000256" key="14">
    <source>
        <dbReference type="ARBA" id="ARBA00033766"/>
    </source>
</evidence>
<comment type="catalytic activity">
    <reaction evidence="16">
        <text>a 3'-end 3'-phospho-ribonucleotide-RNA + a 5'-end dephospho-ribonucleoside-RNA + GTP = a ribonucleotidyl-ribonucleotide-RNA + GMP + diphosphate</text>
        <dbReference type="Rhea" id="RHEA:68076"/>
        <dbReference type="Rhea" id="RHEA-COMP:10463"/>
        <dbReference type="Rhea" id="RHEA-COMP:13936"/>
        <dbReference type="Rhea" id="RHEA-COMP:17355"/>
        <dbReference type="ChEBI" id="CHEBI:33019"/>
        <dbReference type="ChEBI" id="CHEBI:37565"/>
        <dbReference type="ChEBI" id="CHEBI:58115"/>
        <dbReference type="ChEBI" id="CHEBI:83062"/>
        <dbReference type="ChEBI" id="CHEBI:138284"/>
        <dbReference type="ChEBI" id="CHEBI:173118"/>
        <dbReference type="EC" id="6.5.1.8"/>
    </reaction>
</comment>
<dbReference type="GO" id="GO:0016539">
    <property type="term" value="P:intein-mediated protein splicing"/>
    <property type="evidence" value="ECO:0007669"/>
    <property type="project" value="InterPro"/>
</dbReference>
<dbReference type="SUPFAM" id="SSF51294">
    <property type="entry name" value="Hedgehog/intein (Hint) domain"/>
    <property type="match status" value="1"/>
</dbReference>
<dbReference type="SMART" id="SM00305">
    <property type="entry name" value="HintC"/>
    <property type="match status" value="1"/>
</dbReference>
<gene>
    <name evidence="21" type="primary">rtcB</name>
    <name evidence="23" type="ORF">HA254_07095</name>
</gene>
<dbReference type="GO" id="GO:0004519">
    <property type="term" value="F:endonuclease activity"/>
    <property type="evidence" value="ECO:0007669"/>
    <property type="project" value="UniProtKB-KW"/>
</dbReference>
<dbReference type="InterPro" id="IPR006142">
    <property type="entry name" value="INTEIN"/>
</dbReference>
<keyword evidence="9" id="KW-0068">Autocatalytic cleavage</keyword>
<keyword evidence="6 19" id="KW-0547">Nucleotide-binding</keyword>
<evidence type="ECO:0000256" key="1">
    <source>
        <dbReference type="ARBA" id="ARBA00008071"/>
    </source>
</evidence>
<comment type="similarity">
    <text evidence="1 21">Belongs to the RtcB family.</text>
</comment>
<evidence type="ECO:0000256" key="18">
    <source>
        <dbReference type="PIRSR" id="PIRSR601233-1"/>
    </source>
</evidence>
<dbReference type="AlphaFoldDB" id="A0A7J4IXZ0"/>
<dbReference type="PRINTS" id="PR00379">
    <property type="entry name" value="INTEIN"/>
</dbReference>
<reference evidence="24" key="1">
    <citation type="journal article" date="2020" name="bioRxiv">
        <title>A rank-normalized archaeal taxonomy based on genome phylogeny resolves widespread incomplete and uneven classifications.</title>
        <authorList>
            <person name="Rinke C."/>
            <person name="Chuvochina M."/>
            <person name="Mussig A.J."/>
            <person name="Chaumeil P.-A."/>
            <person name="Waite D.W."/>
            <person name="Whitman W.B."/>
            <person name="Parks D.H."/>
            <person name="Hugenholtz P."/>
        </authorList>
    </citation>
    <scope>NUCLEOTIDE SEQUENCE [LARGE SCALE GENOMIC DNA]</scope>
</reference>
<evidence type="ECO:0000256" key="16">
    <source>
        <dbReference type="ARBA" id="ARBA00047746"/>
    </source>
</evidence>
<dbReference type="EMBL" id="DUGC01000114">
    <property type="protein sequence ID" value="HIH10401.1"/>
    <property type="molecule type" value="Genomic_DNA"/>
</dbReference>
<dbReference type="GO" id="GO:0003972">
    <property type="term" value="F:RNA ligase (ATP) activity"/>
    <property type="evidence" value="ECO:0007669"/>
    <property type="project" value="TreeGrafter"/>
</dbReference>
<comment type="caution">
    <text evidence="23">The sequence shown here is derived from an EMBL/GenBank/DDBJ whole genome shotgun (WGS) entry which is preliminary data.</text>
</comment>
<evidence type="ECO:0000256" key="12">
    <source>
        <dbReference type="ARBA" id="ARBA00023134"/>
    </source>
</evidence>
<keyword evidence="11" id="KW-0651">Protein splicing</keyword>
<dbReference type="InterPro" id="IPR036025">
    <property type="entry name" value="RtcB-like_sf"/>
</dbReference>
<feature type="binding site" evidence="19">
    <location>
        <begin position="783"/>
        <end position="784"/>
    </location>
    <ligand>
        <name>GMP</name>
        <dbReference type="ChEBI" id="CHEBI:58115"/>
    </ligand>
</feature>
<dbReference type="EC" id="6.5.1.-" evidence="21"/>
<dbReference type="GO" id="GO:0006388">
    <property type="term" value="P:tRNA splicing, via endonucleolytic cleavage and ligation"/>
    <property type="evidence" value="ECO:0007669"/>
    <property type="project" value="UniProtKB-ARBA"/>
</dbReference>
<dbReference type="InterPro" id="IPR006141">
    <property type="entry name" value="Intein_N"/>
</dbReference>
<dbReference type="InterPro" id="IPR004042">
    <property type="entry name" value="Intein_endonuc_central"/>
</dbReference>
<evidence type="ECO:0000256" key="6">
    <source>
        <dbReference type="ARBA" id="ARBA00022741"/>
    </source>
</evidence>
<evidence type="ECO:0000256" key="8">
    <source>
        <dbReference type="ARBA" id="ARBA00022801"/>
    </source>
</evidence>
<dbReference type="NCBIfam" id="TIGR01443">
    <property type="entry name" value="intein_Cterm"/>
    <property type="match status" value="1"/>
</dbReference>
<keyword evidence="8" id="KW-0378">Hydrolase</keyword>
<dbReference type="InterPro" id="IPR027434">
    <property type="entry name" value="Homing_endonucl"/>
</dbReference>
<dbReference type="Proteomes" id="UP000565078">
    <property type="component" value="Unassembled WGS sequence"/>
</dbReference>
<dbReference type="NCBIfam" id="TIGR01445">
    <property type="entry name" value="intein_Nterm"/>
    <property type="match status" value="1"/>
</dbReference>
<feature type="binding site" evidence="19">
    <location>
        <position position="934"/>
    </location>
    <ligand>
        <name>GMP</name>
        <dbReference type="ChEBI" id="CHEBI:58115"/>
    </ligand>
</feature>
<evidence type="ECO:0000256" key="5">
    <source>
        <dbReference type="ARBA" id="ARBA00022723"/>
    </source>
</evidence>
<evidence type="ECO:0000256" key="10">
    <source>
        <dbReference type="ARBA" id="ARBA00022886"/>
    </source>
</evidence>
<evidence type="ECO:0000259" key="22">
    <source>
        <dbReference type="PROSITE" id="PS50819"/>
    </source>
</evidence>
<feature type="domain" description="DOD-type homing endonuclease" evidence="22">
    <location>
        <begin position="197"/>
        <end position="372"/>
    </location>
</feature>
<dbReference type="GO" id="GO:0046872">
    <property type="term" value="F:metal ion binding"/>
    <property type="evidence" value="ECO:0007669"/>
    <property type="project" value="UniProtKB-UniRule"/>
</dbReference>
<feature type="binding site" evidence="20">
    <location>
        <position position="42"/>
    </location>
    <ligand>
        <name>Mn(2+)</name>
        <dbReference type="ChEBI" id="CHEBI:29035"/>
        <label>1</label>
    </ligand>
</feature>
<name>A0A7J4IXZ0_9ARCH</name>
<evidence type="ECO:0000256" key="13">
    <source>
        <dbReference type="ARBA" id="ARBA00023211"/>
    </source>
</evidence>
<evidence type="ECO:0000313" key="24">
    <source>
        <dbReference type="Proteomes" id="UP000565078"/>
    </source>
</evidence>
<proteinExistence type="inferred from homology"/>